<organism evidence="2">
    <name type="scientific">marine sediment metagenome</name>
    <dbReference type="NCBI Taxonomy" id="412755"/>
    <lineage>
        <taxon>unclassified sequences</taxon>
        <taxon>metagenomes</taxon>
        <taxon>ecological metagenomes</taxon>
    </lineage>
</organism>
<dbReference type="Gene3D" id="3.40.50.150">
    <property type="entry name" value="Vaccinia Virus protein VP39"/>
    <property type="match status" value="1"/>
</dbReference>
<gene>
    <name evidence="2" type="ORF">S01H4_11421</name>
</gene>
<dbReference type="Pfam" id="PF08241">
    <property type="entry name" value="Methyltransf_11"/>
    <property type="match status" value="1"/>
</dbReference>
<evidence type="ECO:0000259" key="1">
    <source>
        <dbReference type="Pfam" id="PF08241"/>
    </source>
</evidence>
<feature type="domain" description="Methyltransferase type 11" evidence="1">
    <location>
        <begin position="29"/>
        <end position="78"/>
    </location>
</feature>
<dbReference type="InterPro" id="IPR029063">
    <property type="entry name" value="SAM-dependent_MTases_sf"/>
</dbReference>
<dbReference type="EMBL" id="BART01004608">
    <property type="protein sequence ID" value="GAG55014.1"/>
    <property type="molecule type" value="Genomic_DNA"/>
</dbReference>
<sequence>MNKAKKIIIKGYGIDKKVNIKVADNIILEKAEFFNYLPFKDNYFDAVTLIAVLEHLKDYNPIIKEIYRILKPKGLLIITTPTTQAKKILEFLAYKLQILNKEEIKEHSQYFSKNKIIDLLEKNRFVIKKYAYFEFKLNSITVASKN</sequence>
<name>X0YGB3_9ZZZZ</name>
<dbReference type="GO" id="GO:0008757">
    <property type="term" value="F:S-adenosylmethionine-dependent methyltransferase activity"/>
    <property type="evidence" value="ECO:0007669"/>
    <property type="project" value="InterPro"/>
</dbReference>
<dbReference type="AlphaFoldDB" id="X0YGB3"/>
<comment type="caution">
    <text evidence="2">The sequence shown here is derived from an EMBL/GenBank/DDBJ whole genome shotgun (WGS) entry which is preliminary data.</text>
</comment>
<proteinExistence type="predicted"/>
<evidence type="ECO:0000313" key="2">
    <source>
        <dbReference type="EMBL" id="GAG55014.1"/>
    </source>
</evidence>
<reference evidence="2" key="1">
    <citation type="journal article" date="2014" name="Front. Microbiol.">
        <title>High frequency of phylogenetically diverse reductive dehalogenase-homologous genes in deep subseafloor sedimentary metagenomes.</title>
        <authorList>
            <person name="Kawai M."/>
            <person name="Futagami T."/>
            <person name="Toyoda A."/>
            <person name="Takaki Y."/>
            <person name="Nishi S."/>
            <person name="Hori S."/>
            <person name="Arai W."/>
            <person name="Tsubouchi T."/>
            <person name="Morono Y."/>
            <person name="Uchiyama I."/>
            <person name="Ito T."/>
            <person name="Fujiyama A."/>
            <person name="Inagaki F."/>
            <person name="Takami H."/>
        </authorList>
    </citation>
    <scope>NUCLEOTIDE SEQUENCE</scope>
    <source>
        <strain evidence="2">Expedition CK06-06</strain>
    </source>
</reference>
<dbReference type="SUPFAM" id="SSF53335">
    <property type="entry name" value="S-adenosyl-L-methionine-dependent methyltransferases"/>
    <property type="match status" value="1"/>
</dbReference>
<protein>
    <recommendedName>
        <fullName evidence="1">Methyltransferase type 11 domain-containing protein</fullName>
    </recommendedName>
</protein>
<dbReference type="CDD" id="cd02440">
    <property type="entry name" value="AdoMet_MTases"/>
    <property type="match status" value="1"/>
</dbReference>
<accession>X0YGB3</accession>
<dbReference type="InterPro" id="IPR013216">
    <property type="entry name" value="Methyltransf_11"/>
</dbReference>